<feature type="transmembrane region" description="Helical" evidence="6">
    <location>
        <begin position="279"/>
        <end position="299"/>
    </location>
</feature>
<dbReference type="Pfam" id="PF07690">
    <property type="entry name" value="MFS_1"/>
    <property type="match status" value="1"/>
</dbReference>
<keyword evidence="5 6" id="KW-0472">Membrane</keyword>
<sequence>MEEIIENVRQHKCVPSSIWQQRATKALFFIAGFGVAAWAPLVPFIKIRFGLAEDTLGLLLLCIGLGSAVTMPLAGLMASRFGCRVVLGLVGILYALVLFAISLMTNLTMLIGALFIFGAAMGTLDVVVNLHAVLVEKASGKRLMSGMHGLWSVGGFMGAAIFSMLMYMGLSPITTILSIVIIMFVVLGIFVPHLLPYGGDGPASSSLAFPKGIVAVIGILCSISFLAEGAVLDWGGVFLTSVRDFDLSLSGFAYAAFSGSMLIVRLAGDRIVQKFGEKYIVIGGGVLAGFGFLLAMLAPGAILSLAGFFFVGAGAANIVPVFYSLLGRQKVMPIPIAVSAVTTMGYLGILMGPAVIGFVAQRTSLTAAFGMLTILFLFQAVAAKYVFRKVL</sequence>
<dbReference type="Proteomes" id="UP000199662">
    <property type="component" value="Unassembled WGS sequence"/>
</dbReference>
<dbReference type="InterPro" id="IPR036259">
    <property type="entry name" value="MFS_trans_sf"/>
</dbReference>
<dbReference type="SUPFAM" id="SSF103473">
    <property type="entry name" value="MFS general substrate transporter"/>
    <property type="match status" value="1"/>
</dbReference>
<dbReference type="InterPro" id="IPR011701">
    <property type="entry name" value="MFS"/>
</dbReference>
<dbReference type="PANTHER" id="PTHR23514">
    <property type="entry name" value="BYPASS OF STOP CODON PROTEIN 6"/>
    <property type="match status" value="1"/>
</dbReference>
<organism evidence="8 9">
    <name type="scientific">Propionispira arboris</name>
    <dbReference type="NCBI Taxonomy" id="84035"/>
    <lineage>
        <taxon>Bacteria</taxon>
        <taxon>Bacillati</taxon>
        <taxon>Bacillota</taxon>
        <taxon>Negativicutes</taxon>
        <taxon>Selenomonadales</taxon>
        <taxon>Selenomonadaceae</taxon>
        <taxon>Propionispira</taxon>
    </lineage>
</organism>
<feature type="transmembrane region" description="Helical" evidence="6">
    <location>
        <begin position="207"/>
        <end position="227"/>
    </location>
</feature>
<dbReference type="GO" id="GO:0022857">
    <property type="term" value="F:transmembrane transporter activity"/>
    <property type="evidence" value="ECO:0007669"/>
    <property type="project" value="InterPro"/>
</dbReference>
<dbReference type="EMBL" id="FNZK01000022">
    <property type="protein sequence ID" value="SEJ89588.1"/>
    <property type="molecule type" value="Genomic_DNA"/>
</dbReference>
<evidence type="ECO:0000256" key="3">
    <source>
        <dbReference type="ARBA" id="ARBA00022692"/>
    </source>
</evidence>
<evidence type="ECO:0000256" key="5">
    <source>
        <dbReference type="ARBA" id="ARBA00023136"/>
    </source>
</evidence>
<feature type="transmembrane region" description="Helical" evidence="6">
    <location>
        <begin position="149"/>
        <end position="170"/>
    </location>
</feature>
<feature type="transmembrane region" description="Helical" evidence="6">
    <location>
        <begin position="366"/>
        <end position="387"/>
    </location>
</feature>
<evidence type="ECO:0000259" key="7">
    <source>
        <dbReference type="PROSITE" id="PS50850"/>
    </source>
</evidence>
<feature type="transmembrane region" description="Helical" evidence="6">
    <location>
        <begin position="85"/>
        <end position="104"/>
    </location>
</feature>
<feature type="transmembrane region" description="Helical" evidence="6">
    <location>
        <begin position="57"/>
        <end position="78"/>
    </location>
</feature>
<name>A0A1H7CIY3_9FIRM</name>
<feature type="domain" description="Major facilitator superfamily (MFS) profile" evidence="7">
    <location>
        <begin position="20"/>
        <end position="391"/>
    </location>
</feature>
<gene>
    <name evidence="8" type="ORF">SAMN05660742_12253</name>
</gene>
<keyword evidence="3 6" id="KW-0812">Transmembrane</keyword>
<comment type="subcellular location">
    <subcellularLocation>
        <location evidence="1">Cell membrane</location>
        <topology evidence="1">Multi-pass membrane protein</topology>
    </subcellularLocation>
</comment>
<dbReference type="GO" id="GO:0005886">
    <property type="term" value="C:plasma membrane"/>
    <property type="evidence" value="ECO:0007669"/>
    <property type="project" value="UniProtKB-SubCell"/>
</dbReference>
<evidence type="ECO:0000256" key="1">
    <source>
        <dbReference type="ARBA" id="ARBA00004651"/>
    </source>
</evidence>
<feature type="transmembrane region" description="Helical" evidence="6">
    <location>
        <begin position="338"/>
        <end position="360"/>
    </location>
</feature>
<proteinExistence type="predicted"/>
<dbReference type="RefSeq" id="WP_091834805.1">
    <property type="nucleotide sequence ID" value="NZ_FNZK01000022.1"/>
</dbReference>
<feature type="transmembrane region" description="Helical" evidence="6">
    <location>
        <begin position="176"/>
        <end position="195"/>
    </location>
</feature>
<keyword evidence="2" id="KW-0813">Transport</keyword>
<accession>A0A1H7CIY3</accession>
<dbReference type="InterPro" id="IPR020846">
    <property type="entry name" value="MFS_dom"/>
</dbReference>
<reference evidence="8 9" key="1">
    <citation type="submission" date="2016-10" db="EMBL/GenBank/DDBJ databases">
        <authorList>
            <person name="de Groot N.N."/>
        </authorList>
    </citation>
    <scope>NUCLEOTIDE SEQUENCE [LARGE SCALE GENOMIC DNA]</scope>
    <source>
        <strain evidence="8 9">DSM 2179</strain>
    </source>
</reference>
<dbReference type="Gene3D" id="1.20.1250.20">
    <property type="entry name" value="MFS general substrate transporter like domains"/>
    <property type="match status" value="2"/>
</dbReference>
<dbReference type="CDD" id="cd17393">
    <property type="entry name" value="MFS_MosC_like"/>
    <property type="match status" value="1"/>
</dbReference>
<feature type="transmembrane region" description="Helical" evidence="6">
    <location>
        <begin position="26"/>
        <end position="45"/>
    </location>
</feature>
<keyword evidence="4 6" id="KW-1133">Transmembrane helix</keyword>
<feature type="transmembrane region" description="Helical" evidence="6">
    <location>
        <begin position="305"/>
        <end position="326"/>
    </location>
</feature>
<dbReference type="AlphaFoldDB" id="A0A1H7CIY3"/>
<dbReference type="STRING" id="84035.SAMN05660742_12253"/>
<evidence type="ECO:0000313" key="8">
    <source>
        <dbReference type="EMBL" id="SEJ89588.1"/>
    </source>
</evidence>
<feature type="transmembrane region" description="Helical" evidence="6">
    <location>
        <begin position="110"/>
        <end position="128"/>
    </location>
</feature>
<dbReference type="PANTHER" id="PTHR23514:SF13">
    <property type="entry name" value="INNER MEMBRANE PROTEIN YBJJ"/>
    <property type="match status" value="1"/>
</dbReference>
<dbReference type="PROSITE" id="PS50850">
    <property type="entry name" value="MFS"/>
    <property type="match status" value="1"/>
</dbReference>
<evidence type="ECO:0000256" key="4">
    <source>
        <dbReference type="ARBA" id="ARBA00022989"/>
    </source>
</evidence>
<feature type="transmembrane region" description="Helical" evidence="6">
    <location>
        <begin position="247"/>
        <end position="267"/>
    </location>
</feature>
<evidence type="ECO:0000313" key="9">
    <source>
        <dbReference type="Proteomes" id="UP000199662"/>
    </source>
</evidence>
<evidence type="ECO:0000256" key="6">
    <source>
        <dbReference type="SAM" id="Phobius"/>
    </source>
</evidence>
<protein>
    <submittedName>
        <fullName evidence="8">Fucose permease</fullName>
    </submittedName>
</protein>
<dbReference type="InterPro" id="IPR051788">
    <property type="entry name" value="MFS_Transporter"/>
</dbReference>
<evidence type="ECO:0000256" key="2">
    <source>
        <dbReference type="ARBA" id="ARBA00022448"/>
    </source>
</evidence>
<keyword evidence="9" id="KW-1185">Reference proteome</keyword>